<dbReference type="InterPro" id="IPR004391">
    <property type="entry name" value="Glu_race"/>
</dbReference>
<feature type="binding site" evidence="7">
    <location>
        <begin position="75"/>
        <end position="76"/>
    </location>
    <ligand>
        <name>substrate</name>
    </ligand>
</feature>
<sequence length="274" mass="30274">MTQSSPIGIFDSGFGGLTIFKQIRQLLPQYDYIYLGDNARTPYGNRSFEAVLKFATEGVDYLFKQNCPLVVIACNTASAKALRSIQQQYLPAHCPERRALGVIRPTVEAIAGHTSTNSVALWATQGTVRSDSFTIEIAKHAPGVKLVQQACPMLVPLVEAGELEGGGLKYFIKKYWGQTKAQSPNIDTLLLACTHYPLILPQIKALLPESVRILSQDELVAPSLKEYLTRHPEHEIKISKNGGCRFLTTDACQHFDHLGEIFMGQKIASEKVDL</sequence>
<dbReference type="EMBL" id="JACQXR010000036">
    <property type="protein sequence ID" value="MBI4726176.1"/>
    <property type="molecule type" value="Genomic_DNA"/>
</dbReference>
<evidence type="ECO:0000313" key="8">
    <source>
        <dbReference type="EMBL" id="MBI4726176.1"/>
    </source>
</evidence>
<organism evidence="8 9">
    <name type="scientific">candidate division TA06 bacterium</name>
    <dbReference type="NCBI Taxonomy" id="2250710"/>
    <lineage>
        <taxon>Bacteria</taxon>
        <taxon>Bacteria division TA06</taxon>
    </lineage>
</organism>
<dbReference type="PANTHER" id="PTHR21198">
    <property type="entry name" value="GLUTAMATE RACEMASE"/>
    <property type="match status" value="1"/>
</dbReference>
<evidence type="ECO:0000256" key="3">
    <source>
        <dbReference type="ARBA" id="ARBA00022960"/>
    </source>
</evidence>
<evidence type="ECO:0000256" key="1">
    <source>
        <dbReference type="ARBA" id="ARBA00001602"/>
    </source>
</evidence>
<dbReference type="GO" id="GO:0071555">
    <property type="term" value="P:cell wall organization"/>
    <property type="evidence" value="ECO:0007669"/>
    <property type="project" value="UniProtKB-KW"/>
</dbReference>
<comment type="similarity">
    <text evidence="7">Belongs to the aspartate/glutamate racemases family.</text>
</comment>
<keyword evidence="5 7" id="KW-0413">Isomerase</keyword>
<reference evidence="8" key="1">
    <citation type="submission" date="2020-07" db="EMBL/GenBank/DDBJ databases">
        <title>Huge and variable diversity of episymbiotic CPR bacteria and DPANN archaea in groundwater ecosystems.</title>
        <authorList>
            <person name="He C.Y."/>
            <person name="Keren R."/>
            <person name="Whittaker M."/>
            <person name="Farag I.F."/>
            <person name="Doudna J."/>
            <person name="Cate J.H.D."/>
            <person name="Banfield J.F."/>
        </authorList>
    </citation>
    <scope>NUCLEOTIDE SEQUENCE</scope>
    <source>
        <strain evidence="8">NC_groundwater_1520_Pr4_B-0.1um_53_5</strain>
    </source>
</reference>
<comment type="function">
    <text evidence="7">Provides the (R)-glutamate required for cell wall biosynthesis.</text>
</comment>
<dbReference type="Gene3D" id="3.40.50.1860">
    <property type="match status" value="2"/>
</dbReference>
<dbReference type="InterPro" id="IPR001920">
    <property type="entry name" value="Asp/Glu_race"/>
</dbReference>
<comment type="pathway">
    <text evidence="7">Cell wall biogenesis; peptidoglycan biosynthesis.</text>
</comment>
<dbReference type="NCBIfam" id="TIGR00067">
    <property type="entry name" value="glut_race"/>
    <property type="match status" value="1"/>
</dbReference>
<dbReference type="PANTHER" id="PTHR21198:SF2">
    <property type="entry name" value="GLUTAMATE RACEMASE"/>
    <property type="match status" value="1"/>
</dbReference>
<evidence type="ECO:0000256" key="5">
    <source>
        <dbReference type="ARBA" id="ARBA00023235"/>
    </source>
</evidence>
<keyword evidence="6 7" id="KW-0961">Cell wall biogenesis/degradation</keyword>
<dbReference type="GO" id="GO:0008881">
    <property type="term" value="F:glutamate racemase activity"/>
    <property type="evidence" value="ECO:0007669"/>
    <property type="project" value="UniProtKB-UniRule"/>
</dbReference>
<keyword evidence="3 7" id="KW-0133">Cell shape</keyword>
<feature type="binding site" evidence="7">
    <location>
        <begin position="194"/>
        <end position="195"/>
    </location>
    <ligand>
        <name>substrate</name>
    </ligand>
</feature>
<evidence type="ECO:0000256" key="6">
    <source>
        <dbReference type="ARBA" id="ARBA00023316"/>
    </source>
</evidence>
<accession>A0A933I7Y9</accession>
<proteinExistence type="inferred from homology"/>
<feature type="active site" description="Proton donor/acceptor" evidence="7">
    <location>
        <position position="193"/>
    </location>
</feature>
<name>A0A933I7Y9_UNCT6</name>
<dbReference type="PROSITE" id="PS00923">
    <property type="entry name" value="ASP_GLU_RACEMASE_1"/>
    <property type="match status" value="1"/>
</dbReference>
<feature type="binding site" evidence="7">
    <location>
        <begin position="11"/>
        <end position="12"/>
    </location>
    <ligand>
        <name>substrate</name>
    </ligand>
</feature>
<evidence type="ECO:0000313" key="9">
    <source>
        <dbReference type="Proteomes" id="UP000736328"/>
    </source>
</evidence>
<dbReference type="Pfam" id="PF01177">
    <property type="entry name" value="Asp_Glu_race"/>
    <property type="match status" value="1"/>
</dbReference>
<dbReference type="AlphaFoldDB" id="A0A933I7Y9"/>
<dbReference type="SUPFAM" id="SSF53681">
    <property type="entry name" value="Aspartate/glutamate racemase"/>
    <property type="match status" value="2"/>
</dbReference>
<evidence type="ECO:0000256" key="4">
    <source>
        <dbReference type="ARBA" id="ARBA00022984"/>
    </source>
</evidence>
<dbReference type="GO" id="GO:0008360">
    <property type="term" value="P:regulation of cell shape"/>
    <property type="evidence" value="ECO:0007669"/>
    <property type="project" value="UniProtKB-KW"/>
</dbReference>
<comment type="catalytic activity">
    <reaction evidence="1 7">
        <text>L-glutamate = D-glutamate</text>
        <dbReference type="Rhea" id="RHEA:12813"/>
        <dbReference type="ChEBI" id="CHEBI:29985"/>
        <dbReference type="ChEBI" id="CHEBI:29986"/>
        <dbReference type="EC" id="5.1.1.3"/>
    </reaction>
</comment>
<dbReference type="EC" id="5.1.1.3" evidence="2 7"/>
<keyword evidence="4 7" id="KW-0573">Peptidoglycan synthesis</keyword>
<protein>
    <recommendedName>
        <fullName evidence="2 7">Glutamate racemase</fullName>
        <ecNumber evidence="2 7">5.1.1.3</ecNumber>
    </recommendedName>
</protein>
<comment type="caution">
    <text evidence="8">The sequence shown here is derived from an EMBL/GenBank/DDBJ whole genome shotgun (WGS) entry which is preliminary data.</text>
</comment>
<feature type="binding site" evidence="7">
    <location>
        <begin position="43"/>
        <end position="44"/>
    </location>
    <ligand>
        <name>substrate</name>
    </ligand>
</feature>
<evidence type="ECO:0000256" key="7">
    <source>
        <dbReference type="HAMAP-Rule" id="MF_00258"/>
    </source>
</evidence>
<gene>
    <name evidence="7 8" type="primary">murI</name>
    <name evidence="8" type="ORF">HY768_02955</name>
</gene>
<feature type="active site" description="Proton donor/acceptor" evidence="7">
    <location>
        <position position="74"/>
    </location>
</feature>
<dbReference type="PROSITE" id="PS00924">
    <property type="entry name" value="ASP_GLU_RACEMASE_2"/>
    <property type="match status" value="1"/>
</dbReference>
<evidence type="ECO:0000256" key="2">
    <source>
        <dbReference type="ARBA" id="ARBA00013090"/>
    </source>
</evidence>
<dbReference type="InterPro" id="IPR018187">
    <property type="entry name" value="Asp/Glu_racemase_AS_1"/>
</dbReference>
<dbReference type="InterPro" id="IPR033134">
    <property type="entry name" value="Asp/Glu_racemase_AS_2"/>
</dbReference>
<dbReference type="GO" id="GO:0009252">
    <property type="term" value="P:peptidoglycan biosynthetic process"/>
    <property type="evidence" value="ECO:0007669"/>
    <property type="project" value="UniProtKB-UniRule"/>
</dbReference>
<dbReference type="InterPro" id="IPR015942">
    <property type="entry name" value="Asp/Glu/hydantoin_racemase"/>
</dbReference>
<dbReference type="HAMAP" id="MF_00258">
    <property type="entry name" value="Glu_racemase"/>
    <property type="match status" value="1"/>
</dbReference>
<dbReference type="Proteomes" id="UP000736328">
    <property type="component" value="Unassembled WGS sequence"/>
</dbReference>